<feature type="compositionally biased region" description="Polar residues" evidence="1">
    <location>
        <begin position="398"/>
        <end position="413"/>
    </location>
</feature>
<accession>A0A8E2ENC2</accession>
<evidence type="ECO:0000256" key="1">
    <source>
        <dbReference type="SAM" id="MobiDB-lite"/>
    </source>
</evidence>
<dbReference type="AlphaFoldDB" id="A0A8E2ENC2"/>
<feature type="compositionally biased region" description="Polar residues" evidence="1">
    <location>
        <begin position="482"/>
        <end position="500"/>
    </location>
</feature>
<organism evidence="2 3">
    <name type="scientific">Glonium stellatum</name>
    <dbReference type="NCBI Taxonomy" id="574774"/>
    <lineage>
        <taxon>Eukaryota</taxon>
        <taxon>Fungi</taxon>
        <taxon>Dikarya</taxon>
        <taxon>Ascomycota</taxon>
        <taxon>Pezizomycotina</taxon>
        <taxon>Dothideomycetes</taxon>
        <taxon>Pleosporomycetidae</taxon>
        <taxon>Gloniales</taxon>
        <taxon>Gloniaceae</taxon>
        <taxon>Glonium</taxon>
    </lineage>
</organism>
<dbReference type="OrthoDB" id="4590519at2759"/>
<evidence type="ECO:0000313" key="3">
    <source>
        <dbReference type="Proteomes" id="UP000250140"/>
    </source>
</evidence>
<gene>
    <name evidence="2" type="ORF">AOQ84DRAFT_383787</name>
</gene>
<protein>
    <submittedName>
        <fullName evidence="2">Uncharacterized protein</fullName>
    </submittedName>
</protein>
<sequence>MAFTRKINMIESISLTACVFGGISAIQGAKKFLDDYKRKKTLKKDLEVQLIPRTISYNYNYIIAVLNDTPEINGVKLIPLKSLLDNFEADRRNAEKAIRSLSPETDDEPPNEVKKLLNDALEVTEVIISLLEEYAAAVPGVVQQLLDSDRPRNFCYGALLLQADKEKSIEDIAICRPSLREWGFICRHCNLSVGSYRALRAFEDDISPSRELLARSHLIACVSLQERAAFYKCLACFERGKEVDFRSAAGYERHIEEAHPNIAEFDIAQEEETKRVLQEELEGFLYKDEKEGVEQSSEDSVVDSPVSSVSSGRTVYHPTYQPARMTLDFPIAASTHATKNDSFISTIDKSSVLPTLESATRASQATVEAVPRPVSHEPDGHIPSPYQRKQARNGYKLETSSSTDRPPSASQQRVYDRSHRGLARQPTPSADLPGEINAGVDDSRKQTRSRQAPPPPPVPLISPPEVRHLPIATLSKPRVLSLQPQQQSGTSYQNGENQGARTPVREPQPRHGNSFGQPHGV</sequence>
<evidence type="ECO:0000313" key="2">
    <source>
        <dbReference type="EMBL" id="OCL01393.1"/>
    </source>
</evidence>
<keyword evidence="3" id="KW-1185">Reference proteome</keyword>
<proteinExistence type="predicted"/>
<feature type="region of interest" description="Disordered" evidence="1">
    <location>
        <begin position="288"/>
        <end position="314"/>
    </location>
</feature>
<feature type="compositionally biased region" description="Pro residues" evidence="1">
    <location>
        <begin position="452"/>
        <end position="462"/>
    </location>
</feature>
<reference evidence="2 3" key="1">
    <citation type="journal article" date="2016" name="Nat. Commun.">
        <title>Ectomycorrhizal ecology is imprinted in the genome of the dominant symbiotic fungus Cenococcum geophilum.</title>
        <authorList>
            <consortium name="DOE Joint Genome Institute"/>
            <person name="Peter M."/>
            <person name="Kohler A."/>
            <person name="Ohm R.A."/>
            <person name="Kuo A."/>
            <person name="Krutzmann J."/>
            <person name="Morin E."/>
            <person name="Arend M."/>
            <person name="Barry K.W."/>
            <person name="Binder M."/>
            <person name="Choi C."/>
            <person name="Clum A."/>
            <person name="Copeland A."/>
            <person name="Grisel N."/>
            <person name="Haridas S."/>
            <person name="Kipfer T."/>
            <person name="LaButti K."/>
            <person name="Lindquist E."/>
            <person name="Lipzen A."/>
            <person name="Maire R."/>
            <person name="Meier B."/>
            <person name="Mihaltcheva S."/>
            <person name="Molinier V."/>
            <person name="Murat C."/>
            <person name="Poggeler S."/>
            <person name="Quandt C.A."/>
            <person name="Sperisen C."/>
            <person name="Tritt A."/>
            <person name="Tisserant E."/>
            <person name="Crous P.W."/>
            <person name="Henrissat B."/>
            <person name="Nehls U."/>
            <person name="Egli S."/>
            <person name="Spatafora J.W."/>
            <person name="Grigoriev I.V."/>
            <person name="Martin F.M."/>
        </authorList>
    </citation>
    <scope>NUCLEOTIDE SEQUENCE [LARGE SCALE GENOMIC DNA]</scope>
    <source>
        <strain evidence="2 3">CBS 207.34</strain>
    </source>
</reference>
<name>A0A8E2ENC2_9PEZI</name>
<feature type="region of interest" description="Disordered" evidence="1">
    <location>
        <begin position="363"/>
        <end position="521"/>
    </location>
</feature>
<dbReference type="Proteomes" id="UP000250140">
    <property type="component" value="Unassembled WGS sequence"/>
</dbReference>
<dbReference type="EMBL" id="KV751140">
    <property type="protein sequence ID" value="OCL01393.1"/>
    <property type="molecule type" value="Genomic_DNA"/>
</dbReference>
<feature type="compositionally biased region" description="Low complexity" evidence="1">
    <location>
        <begin position="302"/>
        <end position="311"/>
    </location>
</feature>